<proteinExistence type="predicted"/>
<organism evidence="1 2">
    <name type="scientific">Neisseria shayeganii</name>
    <dbReference type="NCBI Taxonomy" id="607712"/>
    <lineage>
        <taxon>Bacteria</taxon>
        <taxon>Pseudomonadati</taxon>
        <taxon>Pseudomonadota</taxon>
        <taxon>Betaproteobacteria</taxon>
        <taxon>Neisseriales</taxon>
        <taxon>Neisseriaceae</taxon>
        <taxon>Neisseria</taxon>
    </lineage>
</organism>
<gene>
    <name evidence="1" type="ORF">H3L94_09755</name>
</gene>
<dbReference type="AlphaFoldDB" id="A0A7D7RMD2"/>
<reference evidence="1 2" key="1">
    <citation type="submission" date="2020-07" db="EMBL/GenBank/DDBJ databases">
        <title>Genomic diversity of species in the Neisseriaceae family.</title>
        <authorList>
            <person name="Vincent A.T."/>
            <person name="Bernet E."/>
            <person name="Veyrier F.J."/>
        </authorList>
    </citation>
    <scope>NUCLEOTIDE SEQUENCE [LARGE SCALE GENOMIC DNA]</scope>
    <source>
        <strain evidence="1 2">DSM 22244</strain>
    </source>
</reference>
<dbReference type="InterPro" id="IPR027375">
    <property type="entry name" value="DKNYY"/>
</dbReference>
<dbReference type="KEGG" id="nsg:H3L94_09755"/>
<evidence type="ECO:0000313" key="1">
    <source>
        <dbReference type="EMBL" id="QMT40122.1"/>
    </source>
</evidence>
<evidence type="ECO:0000313" key="2">
    <source>
        <dbReference type="Proteomes" id="UP000514752"/>
    </source>
</evidence>
<dbReference type="Proteomes" id="UP000514752">
    <property type="component" value="Chromosome"/>
</dbReference>
<sequence length="576" mass="65551">MLILFFKPQNGSLDSSRFHNHQRVNGSYFYRHPNGIYVSVPSDGMLPVPEADPESFTALNGENAQIGWDATQVFCGHQVLPGLQPPVQALGNHLYSDGRSTYYCDHFTERRSAGFWGYIGASVRQAAAGRHISHYHYPFRLLDDAGKTFRALPHSQWLSTDGSRFYYRGEPIAEAQHTPFPIIDSRHEPRAYEAQTLAASREALRLDSRASPYLTDGSRVFYQTRLLDVPDDEALRTLHYAARGGFDLLYHAQGGALFVDGEALNPDRPPYRLLSRSDSHAQHLFFSNAKGLYFYDHESRRARKVAGNRLPWRDFEEIDDGYLSSNGSDLIFFLSQEDWAQRSGLAGYRTQIARLADDGPGRWQRWGEPHWHLWQKGEAVYYFNTLERSQHRGGGVYLVPQPQRLREQLQQRHANTDTVDRWIEEGLLLPAEHDIIATAESRRKNDTFEMVVWLLLIGATIGWGAYRLLLKHGVNLDPFVIENGHLLINNALGKKYPLAEIAQVRFSIRHHYFGLTSGRLQVVLRDGARSMAYVFAPTRALLANKPQLEAEIVRLQTLLQQHGIASEYPRSNNGGQ</sequence>
<protein>
    <submittedName>
        <fullName evidence="1">DKNYY domain-containing protein</fullName>
    </submittedName>
</protein>
<dbReference type="RefSeq" id="WP_182121861.1">
    <property type="nucleotide sequence ID" value="NZ_CP059567.1"/>
</dbReference>
<dbReference type="EMBL" id="CP059567">
    <property type="protein sequence ID" value="QMT40122.1"/>
    <property type="molecule type" value="Genomic_DNA"/>
</dbReference>
<accession>A0A7D7RMD2</accession>
<dbReference type="Pfam" id="PF13644">
    <property type="entry name" value="DKNYY"/>
    <property type="match status" value="1"/>
</dbReference>
<name>A0A7D7RMD2_9NEIS</name>